<evidence type="ECO:0000313" key="3">
    <source>
        <dbReference type="WBParaSite" id="TCLT_0000248101-mRNA-1"/>
    </source>
</evidence>
<proteinExistence type="predicted"/>
<dbReference type="EMBL" id="UYYF01000519">
    <property type="protein sequence ID" value="VDM98460.1"/>
    <property type="molecule type" value="Genomic_DNA"/>
</dbReference>
<protein>
    <submittedName>
        <fullName evidence="1 3">Uncharacterized protein</fullName>
    </submittedName>
</protein>
<gene>
    <name evidence="1" type="ORF">TCLT_LOCUS2482</name>
</gene>
<keyword evidence="2" id="KW-1185">Reference proteome</keyword>
<organism evidence="3">
    <name type="scientific">Thelazia callipaeda</name>
    <name type="common">Oriental eyeworm</name>
    <name type="synonym">Parasitic nematode</name>
    <dbReference type="NCBI Taxonomy" id="103827"/>
    <lineage>
        <taxon>Eukaryota</taxon>
        <taxon>Metazoa</taxon>
        <taxon>Ecdysozoa</taxon>
        <taxon>Nematoda</taxon>
        <taxon>Chromadorea</taxon>
        <taxon>Rhabditida</taxon>
        <taxon>Spirurina</taxon>
        <taxon>Spiruromorpha</taxon>
        <taxon>Thelazioidea</taxon>
        <taxon>Thelaziidae</taxon>
        <taxon>Thelazia</taxon>
    </lineage>
</organism>
<reference evidence="3" key="1">
    <citation type="submission" date="2017-02" db="UniProtKB">
        <authorList>
            <consortium name="WormBaseParasite"/>
        </authorList>
    </citation>
    <scope>IDENTIFICATION</scope>
</reference>
<dbReference type="OMA" id="CFIRKFP"/>
<evidence type="ECO:0000313" key="1">
    <source>
        <dbReference type="EMBL" id="VDM98460.1"/>
    </source>
</evidence>
<evidence type="ECO:0000313" key="2">
    <source>
        <dbReference type="Proteomes" id="UP000276776"/>
    </source>
</evidence>
<dbReference type="OrthoDB" id="5912342at2759"/>
<dbReference type="Proteomes" id="UP000276776">
    <property type="component" value="Unassembled WGS sequence"/>
</dbReference>
<reference evidence="1 2" key="2">
    <citation type="submission" date="2018-11" db="EMBL/GenBank/DDBJ databases">
        <authorList>
            <consortium name="Pathogen Informatics"/>
        </authorList>
    </citation>
    <scope>NUCLEOTIDE SEQUENCE [LARGE SCALE GENOMIC DNA]</scope>
</reference>
<name>A0A0N5CQI1_THECL</name>
<dbReference type="AlphaFoldDB" id="A0A0N5CQI1"/>
<accession>A0A0N5CQI1</accession>
<dbReference type="WBParaSite" id="TCLT_0000248101-mRNA-1">
    <property type="protein sequence ID" value="TCLT_0000248101-mRNA-1"/>
    <property type="gene ID" value="TCLT_0000248101"/>
</dbReference>
<sequence length="161" mass="17916">MSESEGSESSVAGAHNVGISVSRDTGTKVDLILRIAGLRKRRNFFSSLVSAFKKPSDPSKMCSNAVFKTFSLTTSSLQFSVDVQNERRKKPRKGNTNRVDTYNCFIRKFPTSINPESAEFEIMEPASGNCFILLSLMKIDNLSTNWKEFQDNNGTIDVSCL</sequence>
<dbReference type="STRING" id="103827.A0A0N5CQI1"/>